<evidence type="ECO:0000313" key="3">
    <source>
        <dbReference type="EMBL" id="HIU29380.1"/>
    </source>
</evidence>
<feature type="region of interest" description="Disordered" evidence="1">
    <location>
        <begin position="99"/>
        <end position="124"/>
    </location>
</feature>
<evidence type="ECO:0008006" key="5">
    <source>
        <dbReference type="Google" id="ProtNLM"/>
    </source>
</evidence>
<evidence type="ECO:0000313" key="4">
    <source>
        <dbReference type="Proteomes" id="UP000824089"/>
    </source>
</evidence>
<name>A0A9D1I9J0_9CLOT</name>
<feature type="transmembrane region" description="Helical" evidence="2">
    <location>
        <begin position="12"/>
        <end position="33"/>
    </location>
</feature>
<sequence>MKMTLKTGRLRFYKLETAAILTGMVLMLIGNLLTPSESEPAPSQTEAPAAATPQGSAGRTGYAEYYAAQIERLLANIEGIGEVTAAVYVKSEGTGILAENSNTDTSVTKEEDSQGGTREETKNVSDNEIVILKDKDGNETVVYVSQNAPEIEGIAVCVKGGASAGIQEKIKTALMALYDIPASKISITG</sequence>
<keyword evidence="2" id="KW-1133">Transmembrane helix</keyword>
<evidence type="ECO:0000256" key="1">
    <source>
        <dbReference type="SAM" id="MobiDB-lite"/>
    </source>
</evidence>
<organism evidence="3 4">
    <name type="scientific">Candidatus Egerieisoma faecipullorum</name>
    <dbReference type="NCBI Taxonomy" id="2840963"/>
    <lineage>
        <taxon>Bacteria</taxon>
        <taxon>Bacillati</taxon>
        <taxon>Bacillota</taxon>
        <taxon>Clostridia</taxon>
        <taxon>Eubacteriales</taxon>
        <taxon>Clostridiaceae</taxon>
        <taxon>Clostridiaceae incertae sedis</taxon>
        <taxon>Candidatus Egerieisoma</taxon>
    </lineage>
</organism>
<accession>A0A9D1I9J0</accession>
<proteinExistence type="predicted"/>
<feature type="compositionally biased region" description="Polar residues" evidence="1">
    <location>
        <begin position="36"/>
        <end position="46"/>
    </location>
</feature>
<keyword evidence="2" id="KW-0812">Transmembrane</keyword>
<comment type="caution">
    <text evidence="3">The sequence shown here is derived from an EMBL/GenBank/DDBJ whole genome shotgun (WGS) entry which is preliminary data.</text>
</comment>
<evidence type="ECO:0000256" key="2">
    <source>
        <dbReference type="SAM" id="Phobius"/>
    </source>
</evidence>
<gene>
    <name evidence="3" type="ORF">IAD50_03670</name>
</gene>
<reference evidence="3" key="2">
    <citation type="journal article" date="2021" name="PeerJ">
        <title>Extensive microbial diversity within the chicken gut microbiome revealed by metagenomics and culture.</title>
        <authorList>
            <person name="Gilroy R."/>
            <person name="Ravi A."/>
            <person name="Getino M."/>
            <person name="Pursley I."/>
            <person name="Horton D.L."/>
            <person name="Alikhan N.F."/>
            <person name="Baker D."/>
            <person name="Gharbi K."/>
            <person name="Hall N."/>
            <person name="Watson M."/>
            <person name="Adriaenssens E.M."/>
            <person name="Foster-Nyarko E."/>
            <person name="Jarju S."/>
            <person name="Secka A."/>
            <person name="Antonio M."/>
            <person name="Oren A."/>
            <person name="Chaudhuri R.R."/>
            <person name="La Ragione R."/>
            <person name="Hildebrand F."/>
            <person name="Pallen M.J."/>
        </authorList>
    </citation>
    <scope>NUCLEOTIDE SEQUENCE</scope>
    <source>
        <strain evidence="3">CHK195-4489</strain>
    </source>
</reference>
<feature type="region of interest" description="Disordered" evidence="1">
    <location>
        <begin position="36"/>
        <end position="57"/>
    </location>
</feature>
<feature type="compositionally biased region" description="Basic and acidic residues" evidence="1">
    <location>
        <begin position="107"/>
        <end position="124"/>
    </location>
</feature>
<reference evidence="3" key="1">
    <citation type="submission" date="2020-10" db="EMBL/GenBank/DDBJ databases">
        <authorList>
            <person name="Gilroy R."/>
        </authorList>
    </citation>
    <scope>NUCLEOTIDE SEQUENCE</scope>
    <source>
        <strain evidence="3">CHK195-4489</strain>
    </source>
</reference>
<dbReference type="EMBL" id="DVMM01000072">
    <property type="protein sequence ID" value="HIU29380.1"/>
    <property type="molecule type" value="Genomic_DNA"/>
</dbReference>
<dbReference type="Proteomes" id="UP000824089">
    <property type="component" value="Unassembled WGS sequence"/>
</dbReference>
<protein>
    <recommendedName>
        <fullName evidence="5">Stage III sporulation protein AG</fullName>
    </recommendedName>
</protein>
<keyword evidence="2" id="KW-0472">Membrane</keyword>
<dbReference type="AlphaFoldDB" id="A0A9D1I9J0"/>